<protein>
    <recommendedName>
        <fullName evidence="2">Porin domain-containing protein</fullName>
    </recommendedName>
</protein>
<proteinExistence type="predicted"/>
<gene>
    <name evidence="1" type="ORF">MNB_SV-9-1366</name>
</gene>
<evidence type="ECO:0000313" key="1">
    <source>
        <dbReference type="EMBL" id="SFV63874.1"/>
    </source>
</evidence>
<dbReference type="InterPro" id="IPR023614">
    <property type="entry name" value="Porin_dom_sf"/>
</dbReference>
<sequence length="371" mass="40027">MKKIINISVITAIAVSGVIAGGDIKKVETEIVEIEKIVEPAKTTVDGNLKAYSYTNDSVNFYDKESSSTATAVTLNVSHELMSGVTANFTALGYTDLGDSAGLNKMEGQSTGAFFNVANLTANYANTTFVAGRQTLDTPMVGSFDWLLAPSGFEAYTLVNKSVDKLTLVASFVDKLRANNSGEEFVKLDGDNFTFGASYNDAFSANIWYYNIDAGNYTEIYADAGYTYSKIKVEGQVVSTNYADEGKDSTVYGIKASGSFSNINLSAAYTSVNDREAGMVEIDSLYTSSWNTFASNIISDSYKIEAGTEFAGISAVASYADYDLANEVDVILNYAFNNDFSMDAIYTSTEYDTTTDDGAENALEVIATYKF</sequence>
<evidence type="ECO:0008006" key="2">
    <source>
        <dbReference type="Google" id="ProtNLM"/>
    </source>
</evidence>
<reference evidence="1" key="1">
    <citation type="submission" date="2016-10" db="EMBL/GenBank/DDBJ databases">
        <authorList>
            <person name="de Groot N.N."/>
        </authorList>
    </citation>
    <scope>NUCLEOTIDE SEQUENCE</scope>
</reference>
<name>A0A1W1CDN5_9ZZZZ</name>
<organism evidence="1">
    <name type="scientific">hydrothermal vent metagenome</name>
    <dbReference type="NCBI Taxonomy" id="652676"/>
    <lineage>
        <taxon>unclassified sequences</taxon>
        <taxon>metagenomes</taxon>
        <taxon>ecological metagenomes</taxon>
    </lineage>
</organism>
<dbReference type="SUPFAM" id="SSF56935">
    <property type="entry name" value="Porins"/>
    <property type="match status" value="1"/>
</dbReference>
<dbReference type="Gene3D" id="2.40.160.10">
    <property type="entry name" value="Porin"/>
    <property type="match status" value="1"/>
</dbReference>
<dbReference type="AlphaFoldDB" id="A0A1W1CDN5"/>
<accession>A0A1W1CDN5</accession>
<dbReference type="EMBL" id="FPHG01000062">
    <property type="protein sequence ID" value="SFV63874.1"/>
    <property type="molecule type" value="Genomic_DNA"/>
</dbReference>